<name>A0AAN8ZJM7_9MAGN</name>
<dbReference type="GO" id="GO:0070939">
    <property type="term" value="C:Dsl1/NZR complex"/>
    <property type="evidence" value="ECO:0007669"/>
    <property type="project" value="TreeGrafter"/>
</dbReference>
<dbReference type="GO" id="GO:0000149">
    <property type="term" value="F:SNARE binding"/>
    <property type="evidence" value="ECO:0007669"/>
    <property type="project" value="TreeGrafter"/>
</dbReference>
<dbReference type="AlphaFoldDB" id="A0AAN8ZJM7"/>
<proteinExistence type="predicted"/>
<accession>A0AAN8ZJM7</accession>
<dbReference type="GO" id="GO:0006890">
    <property type="term" value="P:retrograde vesicle-mediated transport, Golgi to endoplasmic reticulum"/>
    <property type="evidence" value="ECO:0007669"/>
    <property type="project" value="TreeGrafter"/>
</dbReference>
<dbReference type="EMBL" id="JBAMMX010000007">
    <property type="protein sequence ID" value="KAK6936645.1"/>
    <property type="molecule type" value="Genomic_DNA"/>
</dbReference>
<evidence type="ECO:0000313" key="1">
    <source>
        <dbReference type="EMBL" id="KAK6936645.1"/>
    </source>
</evidence>
<keyword evidence="2" id="KW-1185">Reference proteome</keyword>
<dbReference type="PANTHER" id="PTHR15922">
    <property type="entry name" value="NEUROBLASTOMA-AMPLIFIED SEQUENCE"/>
    <property type="match status" value="1"/>
</dbReference>
<dbReference type="Proteomes" id="UP001370490">
    <property type="component" value="Unassembled WGS sequence"/>
</dbReference>
<evidence type="ECO:0000313" key="2">
    <source>
        <dbReference type="Proteomes" id="UP001370490"/>
    </source>
</evidence>
<dbReference type="PANTHER" id="PTHR15922:SF2">
    <property type="entry name" value="NBAS SUBUNIT OF NRZ TETHERING COMPLEX"/>
    <property type="match status" value="1"/>
</dbReference>
<protein>
    <submittedName>
        <fullName evidence="1">Uncharacterized protein</fullName>
    </submittedName>
</protein>
<sequence>MEESVREVLYETRTHASRPYPSTFSPQKFEVIPLFNSIWLEMQFIHLILGELYVVKNAFRDEDFGTTYGGSVFEVEDDTGVSQIKEKWSGYRQPTKSKKWMSLFVSKRGEHVAIAVGNRITMLQKDDDYQEPSGSFTIYARNLSCSLSGSALSKLEPDC</sequence>
<organism evidence="1 2">
    <name type="scientific">Dillenia turbinata</name>
    <dbReference type="NCBI Taxonomy" id="194707"/>
    <lineage>
        <taxon>Eukaryota</taxon>
        <taxon>Viridiplantae</taxon>
        <taxon>Streptophyta</taxon>
        <taxon>Embryophyta</taxon>
        <taxon>Tracheophyta</taxon>
        <taxon>Spermatophyta</taxon>
        <taxon>Magnoliopsida</taxon>
        <taxon>eudicotyledons</taxon>
        <taxon>Gunneridae</taxon>
        <taxon>Pentapetalae</taxon>
        <taxon>Dilleniales</taxon>
        <taxon>Dilleniaceae</taxon>
        <taxon>Dillenia</taxon>
    </lineage>
</organism>
<reference evidence="1 2" key="1">
    <citation type="submission" date="2023-12" db="EMBL/GenBank/DDBJ databases">
        <title>A high-quality genome assembly for Dillenia turbinata (Dilleniales).</title>
        <authorList>
            <person name="Chanderbali A."/>
        </authorList>
    </citation>
    <scope>NUCLEOTIDE SEQUENCE [LARGE SCALE GENOMIC DNA]</scope>
    <source>
        <strain evidence="1">LSX21</strain>
        <tissue evidence="1">Leaf</tissue>
    </source>
</reference>
<comment type="caution">
    <text evidence="1">The sequence shown here is derived from an EMBL/GenBank/DDBJ whole genome shotgun (WGS) entry which is preliminary data.</text>
</comment>
<gene>
    <name evidence="1" type="ORF">RJ641_033675</name>
</gene>